<dbReference type="AlphaFoldDB" id="A0A507CBA6"/>
<dbReference type="Proteomes" id="UP000319731">
    <property type="component" value="Unassembled WGS sequence"/>
</dbReference>
<dbReference type="EMBL" id="QEAO01000004">
    <property type="protein sequence ID" value="TPX36751.1"/>
    <property type="molecule type" value="Genomic_DNA"/>
</dbReference>
<comment type="caution">
    <text evidence="2">The sequence shown here is derived from an EMBL/GenBank/DDBJ whole genome shotgun (WGS) entry which is preliminary data.</text>
</comment>
<feature type="signal peptide" evidence="1">
    <location>
        <begin position="1"/>
        <end position="24"/>
    </location>
</feature>
<organism evidence="2 3">
    <name type="scientific">Synchytrium microbalum</name>
    <dbReference type="NCBI Taxonomy" id="1806994"/>
    <lineage>
        <taxon>Eukaryota</taxon>
        <taxon>Fungi</taxon>
        <taxon>Fungi incertae sedis</taxon>
        <taxon>Chytridiomycota</taxon>
        <taxon>Chytridiomycota incertae sedis</taxon>
        <taxon>Chytridiomycetes</taxon>
        <taxon>Synchytriales</taxon>
        <taxon>Synchytriaceae</taxon>
        <taxon>Synchytrium</taxon>
    </lineage>
</organism>
<gene>
    <name evidence="2" type="ORF">SmJEL517_g01147</name>
</gene>
<reference evidence="2 3" key="1">
    <citation type="journal article" date="2019" name="Sci. Rep.">
        <title>Comparative genomics of chytrid fungi reveal insights into the obligate biotrophic and pathogenic lifestyle of Synchytrium endobioticum.</title>
        <authorList>
            <person name="van de Vossenberg B.T.L.H."/>
            <person name="Warris S."/>
            <person name="Nguyen H.D.T."/>
            <person name="van Gent-Pelzer M.P.E."/>
            <person name="Joly D.L."/>
            <person name="van de Geest H.C."/>
            <person name="Bonants P.J.M."/>
            <person name="Smith D.S."/>
            <person name="Levesque C.A."/>
            <person name="van der Lee T.A.J."/>
        </authorList>
    </citation>
    <scope>NUCLEOTIDE SEQUENCE [LARGE SCALE GENOMIC DNA]</scope>
    <source>
        <strain evidence="2 3">JEL517</strain>
    </source>
</reference>
<keyword evidence="3" id="KW-1185">Reference proteome</keyword>
<dbReference type="SUPFAM" id="SSF51445">
    <property type="entry name" value="(Trans)glycosidases"/>
    <property type="match status" value="1"/>
</dbReference>
<dbReference type="GeneID" id="42002372"/>
<dbReference type="RefSeq" id="XP_031026965.1">
    <property type="nucleotide sequence ID" value="XM_031167075.1"/>
</dbReference>
<evidence type="ECO:0008006" key="4">
    <source>
        <dbReference type="Google" id="ProtNLM"/>
    </source>
</evidence>
<name>A0A507CBA6_9FUNG</name>
<evidence type="ECO:0000256" key="1">
    <source>
        <dbReference type="SAM" id="SignalP"/>
    </source>
</evidence>
<dbReference type="InterPro" id="IPR052974">
    <property type="entry name" value="GH79_Enzymes"/>
</dbReference>
<dbReference type="InterPro" id="IPR017853">
    <property type="entry name" value="GH"/>
</dbReference>
<dbReference type="InterPro" id="IPR013780">
    <property type="entry name" value="Glyco_hydro_b"/>
</dbReference>
<dbReference type="PANTHER" id="PTHR36183">
    <property type="entry name" value="BETA-GLUCURONIDASE"/>
    <property type="match status" value="1"/>
</dbReference>
<evidence type="ECO:0000313" key="3">
    <source>
        <dbReference type="Proteomes" id="UP000319731"/>
    </source>
</evidence>
<dbReference type="Gene3D" id="3.20.20.80">
    <property type="entry name" value="Glycosidases"/>
    <property type="match status" value="1"/>
</dbReference>
<dbReference type="Gene3D" id="2.60.40.1180">
    <property type="entry name" value="Golgi alpha-mannosidase II"/>
    <property type="match status" value="1"/>
</dbReference>
<proteinExistence type="predicted"/>
<protein>
    <recommendedName>
        <fullName evidence="4">Beta-glucuronidase</fullName>
    </recommendedName>
</protein>
<dbReference type="PANTHER" id="PTHR36183:SF2">
    <property type="entry name" value="BETA-GLUCURONIDASE C-TERMINAL DOMAIN-CONTAINING PROTEIN"/>
    <property type="match status" value="1"/>
</dbReference>
<evidence type="ECO:0000313" key="2">
    <source>
        <dbReference type="EMBL" id="TPX36751.1"/>
    </source>
</evidence>
<dbReference type="OrthoDB" id="2796951at2759"/>
<keyword evidence="1" id="KW-0732">Signal</keyword>
<accession>A0A507CBA6</accession>
<feature type="chain" id="PRO_5021278860" description="Beta-glucuronidase" evidence="1">
    <location>
        <begin position="25"/>
        <end position="532"/>
    </location>
</feature>
<sequence>MARLSSAILLFLYLAFTNIITTNAFSIYANFSTFEPSSNPVPADFLALSVEWQQVIKSFMKYYRGTATNIPNPIMIRLLRNLAAEVNYASMPTIRVGGNSATIQWWNGSSLVRPNAASYPVSFRHFGAMETVAHNAGIKLVANIGMLNGTDPSAATDFIASGILANINYKNLLAIELGNEPELYVRNGRRDPTWDYFTQTPIEFQTYLASIAAAIPSMPTTNYFWGPAMTPTGNNQNFLAASLPAVNGISLHRYGIDGCNSSESPSMNLLLADPTVNTYKFIRNDIINATALGHPLGTRQVIATEINSASCGGVANISNTFGAALWGVDTFLTLATNNFTKAFVHGLQGVYPKSTPNSYAPWVQNLHNNSVIVMPIYYAMVQTNRILGGANAVVRAVHFSIVDTTGMSDPTITTPNIKVYMVTRGTSTNIVVIHKDLGMPNVTVAIDVANIPNDTGSAVLERMKAPSVYTSRDIRLAGYTLDWTSDGGFRGSRVSAVVTPTSGSYYIGVYQGSVAVLYAGTQSILSTVGALN</sequence>